<dbReference type="EMBL" id="CACRZD030000004">
    <property type="protein sequence ID" value="CAA6658901.1"/>
    <property type="molecule type" value="Genomic_DNA"/>
</dbReference>
<feature type="region of interest" description="Disordered" evidence="1">
    <location>
        <begin position="448"/>
        <end position="481"/>
    </location>
</feature>
<accession>A0A7I8IP28</accession>
<evidence type="ECO:0000313" key="3">
    <source>
        <dbReference type="Proteomes" id="UP001189122"/>
    </source>
</evidence>
<protein>
    <submittedName>
        <fullName evidence="2">Uncharacterized protein</fullName>
    </submittedName>
</protein>
<keyword evidence="3" id="KW-1185">Reference proteome</keyword>
<dbReference type="AlphaFoldDB" id="A0A7I8IP28"/>
<sequence length="549" mass="60292">MERTDKQPIFSAQRNKIEPTFVPSDDRAIGILSRNRPSVNGCEHDSPRSSVTAERNLLSHHRSSSTNGSPYNDRERPTHPRPYSSFGRSNRDRDRDKDAEFVDKQKLCHLENGCNGFPDLSLSSRSEKDALKRSQTMISGRYNDSWNKAMGNGTAYARSSASIVNNISKASFERDFPSLGTEEKQGSLEIGRVSSPSLSSAVQNLPLDQHSLEVMVGPQRWLKYLSLLDLSVDTQRLEEFAIKQSRQLVPVTPSTSKASVLSSSEKLKPKVSRSGDFGTLSKAGQQSSLQLVGHNLRASSRPDISKPSHVGNFHVLNRERNGISPTARDGQSPMNTSRVNPAAVAATTAFSLKRSNSPLLKTDGRGTGLPVTTFIEKRPPITQQNRSEFFNSLRKKTSAGSSSSTTEQSSSQSPALQKPDGQEIVELSSMDGESKGASASDSRLELLTGNRSSSHGTNPDPCDDSQSSSPSNGEKGSCLDPEEEERLLRLFGWKENTGEEEEALTAEEIDAFIEERWKCRFKIILGRGILWATLCRQVMSGLPSDQAVF</sequence>
<dbReference type="PANTHER" id="PTHR34112">
    <property type="entry name" value="C-JUN-AMINO-TERMINAL KINASE-INTERACTING PROTEIN"/>
    <property type="match status" value="1"/>
</dbReference>
<evidence type="ECO:0000256" key="1">
    <source>
        <dbReference type="SAM" id="MobiDB-lite"/>
    </source>
</evidence>
<feature type="compositionally biased region" description="Low complexity" evidence="1">
    <location>
        <begin position="401"/>
        <end position="413"/>
    </location>
</feature>
<name>A0A7I8IP28_SPIIN</name>
<dbReference type="PANTHER" id="PTHR34112:SF13">
    <property type="entry name" value="OS04G0448200 PROTEIN"/>
    <property type="match status" value="1"/>
</dbReference>
<feature type="region of interest" description="Disordered" evidence="1">
    <location>
        <begin position="317"/>
        <end position="337"/>
    </location>
</feature>
<feature type="compositionally biased region" description="Polar residues" evidence="1">
    <location>
        <begin position="252"/>
        <end position="264"/>
    </location>
</feature>
<gene>
    <name evidence="2" type="ORF">SI7747_04005342</name>
</gene>
<dbReference type="Proteomes" id="UP001189122">
    <property type="component" value="Unassembled WGS sequence"/>
</dbReference>
<dbReference type="EMBL" id="LR743591">
    <property type="protein sequence ID" value="CAA2619175.1"/>
    <property type="molecule type" value="Genomic_DNA"/>
</dbReference>
<reference evidence="2 3" key="1">
    <citation type="submission" date="2019-12" db="EMBL/GenBank/DDBJ databases">
        <authorList>
            <person name="Scholz U."/>
            <person name="Mascher M."/>
            <person name="Fiebig A."/>
        </authorList>
    </citation>
    <scope>NUCLEOTIDE SEQUENCE</scope>
</reference>
<proteinExistence type="predicted"/>
<feature type="region of interest" description="Disordered" evidence="1">
    <location>
        <begin position="356"/>
        <end position="420"/>
    </location>
</feature>
<feature type="compositionally biased region" description="Polar residues" evidence="1">
    <location>
        <begin position="381"/>
        <end position="390"/>
    </location>
</feature>
<evidence type="ECO:0000313" key="2">
    <source>
        <dbReference type="EMBL" id="CAA2619175.1"/>
    </source>
</evidence>
<organism evidence="2">
    <name type="scientific">Spirodela intermedia</name>
    <name type="common">Intermediate duckweed</name>
    <dbReference type="NCBI Taxonomy" id="51605"/>
    <lineage>
        <taxon>Eukaryota</taxon>
        <taxon>Viridiplantae</taxon>
        <taxon>Streptophyta</taxon>
        <taxon>Embryophyta</taxon>
        <taxon>Tracheophyta</taxon>
        <taxon>Spermatophyta</taxon>
        <taxon>Magnoliopsida</taxon>
        <taxon>Liliopsida</taxon>
        <taxon>Araceae</taxon>
        <taxon>Lemnoideae</taxon>
        <taxon>Spirodela</taxon>
    </lineage>
</organism>
<feature type="region of interest" description="Disordered" evidence="1">
    <location>
        <begin position="1"/>
        <end position="97"/>
    </location>
</feature>
<feature type="region of interest" description="Disordered" evidence="1">
    <location>
        <begin position="252"/>
        <end position="274"/>
    </location>
</feature>